<dbReference type="SUPFAM" id="SSF46689">
    <property type="entry name" value="Homeodomain-like"/>
    <property type="match status" value="1"/>
</dbReference>
<keyword evidence="1" id="KW-0805">Transcription regulation</keyword>
<keyword evidence="3" id="KW-0804">Transcription</keyword>
<feature type="domain" description="HTH araC/xylS-type" evidence="4">
    <location>
        <begin position="256"/>
        <end position="333"/>
    </location>
</feature>
<dbReference type="InterPro" id="IPR018060">
    <property type="entry name" value="HTH_AraC"/>
</dbReference>
<proteinExistence type="predicted"/>
<sequence length="340" mass="37580">MTDWIVAPTIPARFARELLAQLRLDATTHDALLQRCGLSREMLHDGHRLAPLTYRALSRLAVGASHDEAFGFFARPVPLGSFAQLLRLLVHLPTLADALEEAARFYQLFDGARPWQLEKDLNSARLVLVPRTTAQADSTLWPHMLLLALWHSASWLTGQTLPLRQIVLPEHLATFAPQSRFLFGHQPRCGTRALLELPVASLRAPILRRPEEVARFTRHLLPTLIAQAPAPHLETQLRSLLCAAEPFASLSEIAAAQALGLSRQTLARKLASLGTSFLGIREDLRRDLACAQLARGSMSVADLAHLLGYSEPSAFQRAFKQWTGLAPGAYRGGRRSSRAD</sequence>
<dbReference type="Pfam" id="PF12833">
    <property type="entry name" value="HTH_18"/>
    <property type="match status" value="1"/>
</dbReference>
<dbReference type="Proteomes" id="UP000693952">
    <property type="component" value="Chromosome"/>
</dbReference>
<evidence type="ECO:0000256" key="3">
    <source>
        <dbReference type="ARBA" id="ARBA00023163"/>
    </source>
</evidence>
<dbReference type="RefSeq" id="WP_124346960.1">
    <property type="nucleotide sequence ID" value="NZ_CP027706.1"/>
</dbReference>
<dbReference type="PANTHER" id="PTHR47894:SF1">
    <property type="entry name" value="HTH-TYPE TRANSCRIPTIONAL REGULATOR VQSM"/>
    <property type="match status" value="1"/>
</dbReference>
<evidence type="ECO:0000259" key="4">
    <source>
        <dbReference type="PROSITE" id="PS01124"/>
    </source>
</evidence>
<dbReference type="Pfam" id="PF12625">
    <property type="entry name" value="Arabinose_bd"/>
    <property type="match status" value="1"/>
</dbReference>
<gene>
    <name evidence="5" type="ORF">KSS89_16790</name>
</gene>
<dbReference type="Gene3D" id="1.10.10.60">
    <property type="entry name" value="Homeodomain-like"/>
    <property type="match status" value="1"/>
</dbReference>
<dbReference type="PRINTS" id="PR00032">
    <property type="entry name" value="HTHARAC"/>
</dbReference>
<reference evidence="5" key="1">
    <citation type="submission" date="2021-06" db="EMBL/GenBank/DDBJ databases">
        <title>Updating the genus Pseudomonas: Description of 43 new species and partition of the Pseudomonas putida group.</title>
        <authorList>
            <person name="Girard L."/>
            <person name="Lood C."/>
            <person name="Vandamme P."/>
            <person name="Rokni-Zadeh H."/>
            <person name="van Noort V."/>
            <person name="Hofte M."/>
            <person name="Lavigne R."/>
            <person name="De Mot R."/>
        </authorList>
    </citation>
    <scope>NUCLEOTIDE SEQUENCE</scope>
    <source>
        <strain evidence="5">CMR12a</strain>
    </source>
</reference>
<evidence type="ECO:0000256" key="2">
    <source>
        <dbReference type="ARBA" id="ARBA00023125"/>
    </source>
</evidence>
<name>A0ABX8MH56_9PSED</name>
<dbReference type="InterPro" id="IPR020449">
    <property type="entry name" value="Tscrpt_reg_AraC-type_HTH"/>
</dbReference>
<dbReference type="InterPro" id="IPR032687">
    <property type="entry name" value="AraC-type_N"/>
</dbReference>
<keyword evidence="6" id="KW-1185">Reference proteome</keyword>
<protein>
    <submittedName>
        <fullName evidence="5">AraC family transcriptional regulator</fullName>
    </submittedName>
</protein>
<dbReference type="SMART" id="SM00342">
    <property type="entry name" value="HTH_ARAC"/>
    <property type="match status" value="1"/>
</dbReference>
<evidence type="ECO:0000313" key="5">
    <source>
        <dbReference type="EMBL" id="QXH37947.1"/>
    </source>
</evidence>
<dbReference type="PANTHER" id="PTHR47894">
    <property type="entry name" value="HTH-TYPE TRANSCRIPTIONAL REGULATOR GADX"/>
    <property type="match status" value="1"/>
</dbReference>
<keyword evidence="2" id="KW-0238">DNA-binding</keyword>
<evidence type="ECO:0000256" key="1">
    <source>
        <dbReference type="ARBA" id="ARBA00023015"/>
    </source>
</evidence>
<dbReference type="InterPro" id="IPR009057">
    <property type="entry name" value="Homeodomain-like_sf"/>
</dbReference>
<dbReference type="PROSITE" id="PS01124">
    <property type="entry name" value="HTH_ARAC_FAMILY_2"/>
    <property type="match status" value="1"/>
</dbReference>
<accession>A0ABX8MH56</accession>
<dbReference type="EMBL" id="CP077074">
    <property type="protein sequence ID" value="QXH37947.1"/>
    <property type="molecule type" value="Genomic_DNA"/>
</dbReference>
<evidence type="ECO:0000313" key="6">
    <source>
        <dbReference type="Proteomes" id="UP000693952"/>
    </source>
</evidence>
<organism evidence="5 6">
    <name type="scientific">Pseudomonas sessilinigenes</name>
    <dbReference type="NCBI Taxonomy" id="658629"/>
    <lineage>
        <taxon>Bacteria</taxon>
        <taxon>Pseudomonadati</taxon>
        <taxon>Pseudomonadota</taxon>
        <taxon>Gammaproteobacteria</taxon>
        <taxon>Pseudomonadales</taxon>
        <taxon>Pseudomonadaceae</taxon>
        <taxon>Pseudomonas</taxon>
    </lineage>
</organism>